<proteinExistence type="predicted"/>
<dbReference type="Proteomes" id="UP001174934">
    <property type="component" value="Unassembled WGS sequence"/>
</dbReference>
<protein>
    <submittedName>
        <fullName evidence="1">Uncharacterized protein</fullName>
    </submittedName>
</protein>
<gene>
    <name evidence="1" type="ORF">B0T17DRAFT_617848</name>
</gene>
<dbReference type="AlphaFoldDB" id="A0AA39WTN5"/>
<dbReference type="EMBL" id="JAULSR010000004">
    <property type="protein sequence ID" value="KAK0621400.1"/>
    <property type="molecule type" value="Genomic_DNA"/>
</dbReference>
<comment type="caution">
    <text evidence="1">The sequence shown here is derived from an EMBL/GenBank/DDBJ whole genome shotgun (WGS) entry which is preliminary data.</text>
</comment>
<evidence type="ECO:0000313" key="2">
    <source>
        <dbReference type="Proteomes" id="UP001174934"/>
    </source>
</evidence>
<reference evidence="1" key="1">
    <citation type="submission" date="2023-06" db="EMBL/GenBank/DDBJ databases">
        <title>Genome-scale phylogeny and comparative genomics of the fungal order Sordariales.</title>
        <authorList>
            <consortium name="Lawrence Berkeley National Laboratory"/>
            <person name="Hensen N."/>
            <person name="Bonometti L."/>
            <person name="Westerberg I."/>
            <person name="Brannstrom I.O."/>
            <person name="Guillou S."/>
            <person name="Cros-Aarteil S."/>
            <person name="Calhoun S."/>
            <person name="Haridas S."/>
            <person name="Kuo A."/>
            <person name="Mondo S."/>
            <person name="Pangilinan J."/>
            <person name="Riley R."/>
            <person name="LaButti K."/>
            <person name="Andreopoulos B."/>
            <person name="Lipzen A."/>
            <person name="Chen C."/>
            <person name="Yanf M."/>
            <person name="Daum C."/>
            <person name="Ng V."/>
            <person name="Clum A."/>
            <person name="Steindorff A."/>
            <person name="Ohm R."/>
            <person name="Martin F."/>
            <person name="Silar P."/>
            <person name="Natvig D."/>
            <person name="Lalanne C."/>
            <person name="Gautier V."/>
            <person name="Ament-velasquez S.L."/>
            <person name="Kruys A."/>
            <person name="Hutchinson M.I."/>
            <person name="Powell A.J."/>
            <person name="Barry K."/>
            <person name="Miller A.N."/>
            <person name="Grigoriev I.V."/>
            <person name="Debuchy R."/>
            <person name="Gladieux P."/>
            <person name="Thoren M.H."/>
            <person name="Johannesson H."/>
        </authorList>
    </citation>
    <scope>NUCLEOTIDE SEQUENCE</scope>
    <source>
        <strain evidence="1">SMH3391-2</strain>
    </source>
</reference>
<name>A0AA39WTN5_9PEZI</name>
<sequence length="250" mass="28149">MPPPGDPAIRGAILSGYLARLNQFRVDKARRLALELDEISFDKSTGLICIKGLEFNLLRPEVEEFIRGDNRARLTQFINDKSGMNSEGTTYRWPKQLISIAQRILDSENVSRDADYPIQAVCELIQKRGPKEHKDWLKGSQGQGKVTLESLAKAMSRLEGLDEAKALKDIGRRCKILHGEYAEYHCSWLEMTEEQKSHTALEKQTAKVNKRKREANIEQDFDESSSDDLIKKGGLSSSVACLLHIFGAMA</sequence>
<organism evidence="1 2">
    <name type="scientific">Bombardia bombarda</name>
    <dbReference type="NCBI Taxonomy" id="252184"/>
    <lineage>
        <taxon>Eukaryota</taxon>
        <taxon>Fungi</taxon>
        <taxon>Dikarya</taxon>
        <taxon>Ascomycota</taxon>
        <taxon>Pezizomycotina</taxon>
        <taxon>Sordariomycetes</taxon>
        <taxon>Sordariomycetidae</taxon>
        <taxon>Sordariales</taxon>
        <taxon>Lasiosphaeriaceae</taxon>
        <taxon>Bombardia</taxon>
    </lineage>
</organism>
<keyword evidence="2" id="KW-1185">Reference proteome</keyword>
<accession>A0AA39WTN5</accession>
<evidence type="ECO:0000313" key="1">
    <source>
        <dbReference type="EMBL" id="KAK0621400.1"/>
    </source>
</evidence>